<dbReference type="GO" id="GO:0006508">
    <property type="term" value="P:proteolysis"/>
    <property type="evidence" value="ECO:0007669"/>
    <property type="project" value="InterPro"/>
</dbReference>
<keyword evidence="5" id="KW-1185">Reference proteome</keyword>
<dbReference type="PANTHER" id="PTHR11905">
    <property type="entry name" value="ADAM A DISINTEGRIN AND METALLOPROTEASE DOMAIN"/>
    <property type="match status" value="1"/>
</dbReference>
<name>A0A8S4N384_OWEFU</name>
<dbReference type="AlphaFoldDB" id="A0A8S4N384"/>
<comment type="caution">
    <text evidence="1">Lacks conserved residue(s) required for the propagation of feature annotation.</text>
</comment>
<dbReference type="EMBL" id="CAIIXF020000001">
    <property type="protein sequence ID" value="CAH1774949.1"/>
    <property type="molecule type" value="Genomic_DNA"/>
</dbReference>
<dbReference type="Gene3D" id="3.40.390.10">
    <property type="entry name" value="Collagenase (Catalytic Domain)"/>
    <property type="match status" value="1"/>
</dbReference>
<evidence type="ECO:0000313" key="5">
    <source>
        <dbReference type="Proteomes" id="UP000749559"/>
    </source>
</evidence>
<dbReference type="OrthoDB" id="5951731at2759"/>
<feature type="domain" description="Disintegrin" evidence="2">
    <location>
        <begin position="472"/>
        <end position="575"/>
    </location>
</feature>
<dbReference type="PROSITE" id="PS50215">
    <property type="entry name" value="ADAM_MEPRO"/>
    <property type="match status" value="1"/>
</dbReference>
<feature type="domain" description="Peptidase M12B" evidence="3">
    <location>
        <begin position="186"/>
        <end position="397"/>
    </location>
</feature>
<proteinExistence type="predicted"/>
<dbReference type="GO" id="GO:0004222">
    <property type="term" value="F:metalloendopeptidase activity"/>
    <property type="evidence" value="ECO:0007669"/>
    <property type="project" value="InterPro"/>
</dbReference>
<accession>A0A8S4N384</accession>
<evidence type="ECO:0000313" key="4">
    <source>
        <dbReference type="EMBL" id="CAH1774949.1"/>
    </source>
</evidence>
<evidence type="ECO:0000259" key="3">
    <source>
        <dbReference type="PROSITE" id="PS50215"/>
    </source>
</evidence>
<dbReference type="PROSITE" id="PS50214">
    <property type="entry name" value="DISINTEGRIN_2"/>
    <property type="match status" value="1"/>
</dbReference>
<dbReference type="Pfam" id="PF01421">
    <property type="entry name" value="Reprolysin"/>
    <property type="match status" value="1"/>
</dbReference>
<dbReference type="SUPFAM" id="SSF55486">
    <property type="entry name" value="Metalloproteases ('zincins'), catalytic domain"/>
    <property type="match status" value="1"/>
</dbReference>
<feature type="active site" evidence="1">
    <location>
        <position position="328"/>
    </location>
</feature>
<evidence type="ECO:0000259" key="2">
    <source>
        <dbReference type="PROSITE" id="PS50214"/>
    </source>
</evidence>
<gene>
    <name evidence="4" type="ORF">OFUS_LOCUS2312</name>
</gene>
<dbReference type="InterPro" id="IPR024079">
    <property type="entry name" value="MetalloPept_cat_dom_sf"/>
</dbReference>
<dbReference type="InterPro" id="IPR001762">
    <property type="entry name" value="Disintegrin_dom"/>
</dbReference>
<organism evidence="4 5">
    <name type="scientific">Owenia fusiformis</name>
    <name type="common">Polychaete worm</name>
    <dbReference type="NCBI Taxonomy" id="6347"/>
    <lineage>
        <taxon>Eukaryota</taxon>
        <taxon>Metazoa</taxon>
        <taxon>Spiralia</taxon>
        <taxon>Lophotrochozoa</taxon>
        <taxon>Annelida</taxon>
        <taxon>Polychaeta</taxon>
        <taxon>Sedentaria</taxon>
        <taxon>Canalipalpata</taxon>
        <taxon>Sabellida</taxon>
        <taxon>Oweniida</taxon>
        <taxon>Oweniidae</taxon>
        <taxon>Owenia</taxon>
    </lineage>
</organism>
<reference evidence="4" key="1">
    <citation type="submission" date="2022-03" db="EMBL/GenBank/DDBJ databases">
        <authorList>
            <person name="Martin C."/>
        </authorList>
    </citation>
    <scope>NUCLEOTIDE SEQUENCE</scope>
</reference>
<dbReference type="InterPro" id="IPR001590">
    <property type="entry name" value="Peptidase_M12B"/>
</dbReference>
<sequence length="762" mass="84426">MYIFNRKTICMLAAFTVTTVIITTTTDGANINLTETKSDDSKSEGDVAHILAKRRNGNYQRITKLNDIYQRLSYIKAKLTAGYDKKLEKESRKLQKKISKYQRKLKKGTSDGISFYIGKDDPLDDELTLASLSTFSFPPKTKPNQSPRAYGDDTSFYTGKDGTFADDLPPSSLSTFFFPPKKQQNWKLNICFQIDQQVYDSFTLGSPGSTRAHVEAFLFQAMQRANMLWQQNYIKLKIRAIQRLGDNIDLSLYKTDPLSYWSRQNSCGVFNKAYNCDASFLITSSGILGDRQSAFHQESYFCAGKGCAIISYSPNMKTDMVGQAIAIELGHLLGLFDDESHRCDHREANGNICVAESCVMNSITSMDMLPKTWSSCSIGKLAMALSVKNETQCFRKPSLRAARILKIIKKSGIPGVCGNGETEIGEICDCPLRLCTEEFYNDPENNCDPFTCKVLPSQDLPVVGDVTGPQIIPLCGNGKVEKGEECDCKHRRFETCDDPRCEALICKLRSCGNGKIDDGEECDCEPDGACWNTGAESSGCCNRKTCKYDTLAECTYANMTGLCNSGVCTINNPCSTLFKIAGSTVPGETYRKNSLQGEASLFAGAGAAVRLRYSDFNKEGQMWQPYVVKQSDGTMITSSDYPQLDISGDCGIVICARDAAIVNEVDVDYFKDGALKIPYRNIGFVSVDVGFNSTIWTAEIARQGTRCTAQVDIDGELQIGVCTHQINQWQVTDTRTVTYKSGICNIQARERCIGKNTNKCEF</sequence>
<dbReference type="PANTHER" id="PTHR11905:SF159">
    <property type="entry name" value="ADAM METALLOPROTEASE"/>
    <property type="match status" value="1"/>
</dbReference>
<protein>
    <submittedName>
        <fullName evidence="4">Uncharacterized protein</fullName>
    </submittedName>
</protein>
<dbReference type="Proteomes" id="UP000749559">
    <property type="component" value="Unassembled WGS sequence"/>
</dbReference>
<comment type="caution">
    <text evidence="4">The sequence shown here is derived from an EMBL/GenBank/DDBJ whole genome shotgun (WGS) entry which is preliminary data.</text>
</comment>
<evidence type="ECO:0000256" key="1">
    <source>
        <dbReference type="PROSITE-ProRule" id="PRU00276"/>
    </source>
</evidence>